<reference evidence="2 3" key="1">
    <citation type="journal article" date="2011" name="Nat. Biotechnol.">
        <title>Comparative genomic analysis of the thermophilic biomass-degrading fungi Myceliophthora thermophila and Thielavia terrestris.</title>
        <authorList>
            <person name="Berka R.M."/>
            <person name="Grigoriev I.V."/>
            <person name="Otillar R."/>
            <person name="Salamov A."/>
            <person name="Grimwood J."/>
            <person name="Reid I."/>
            <person name="Ishmael N."/>
            <person name="John T."/>
            <person name="Darmond C."/>
            <person name="Moisan M.-C."/>
            <person name="Henrissat B."/>
            <person name="Coutinho P.M."/>
            <person name="Lombard V."/>
            <person name="Natvig D.O."/>
            <person name="Lindquist E."/>
            <person name="Schmutz J."/>
            <person name="Lucas S."/>
            <person name="Harris P."/>
            <person name="Powlowski J."/>
            <person name="Bellemare A."/>
            <person name="Taylor D."/>
            <person name="Butler G."/>
            <person name="de Vries R.P."/>
            <person name="Allijn I.E."/>
            <person name="van den Brink J."/>
            <person name="Ushinsky S."/>
            <person name="Storms R."/>
            <person name="Powell A.J."/>
            <person name="Paulsen I.T."/>
            <person name="Elbourne L.D.H."/>
            <person name="Baker S.E."/>
            <person name="Magnuson J."/>
            <person name="LaBoissiere S."/>
            <person name="Clutterbuck A.J."/>
            <person name="Martinez D."/>
            <person name="Wogulis M."/>
            <person name="de Leon A.L."/>
            <person name="Rey M.W."/>
            <person name="Tsang A."/>
        </authorList>
    </citation>
    <scope>NUCLEOTIDE SEQUENCE [LARGE SCALE GENOMIC DNA]</scope>
    <source>
        <strain evidence="3">ATCC 42464 / BCRC 31852 / DSM 1799</strain>
    </source>
</reference>
<feature type="compositionally biased region" description="Basic residues" evidence="1">
    <location>
        <begin position="152"/>
        <end position="162"/>
    </location>
</feature>
<dbReference type="Proteomes" id="UP000007322">
    <property type="component" value="Chromosome 4"/>
</dbReference>
<feature type="region of interest" description="Disordered" evidence="1">
    <location>
        <begin position="72"/>
        <end position="184"/>
    </location>
</feature>
<proteinExistence type="predicted"/>
<evidence type="ECO:0000313" key="3">
    <source>
        <dbReference type="Proteomes" id="UP000007322"/>
    </source>
</evidence>
<dbReference type="OrthoDB" id="4588666at2759"/>
<dbReference type="RefSeq" id="XP_003664406.1">
    <property type="nucleotide sequence ID" value="XM_003664358.1"/>
</dbReference>
<dbReference type="HOGENOM" id="CLU_1469193_0_0_1"/>
<evidence type="ECO:0000256" key="1">
    <source>
        <dbReference type="SAM" id="MobiDB-lite"/>
    </source>
</evidence>
<feature type="compositionally biased region" description="Basic and acidic residues" evidence="1">
    <location>
        <begin position="95"/>
        <end position="111"/>
    </location>
</feature>
<gene>
    <name evidence="2" type="ORF">MYCTH_2307194</name>
</gene>
<dbReference type="GeneID" id="11514271"/>
<dbReference type="KEGG" id="mtm:MYCTH_2307194"/>
<evidence type="ECO:0000313" key="2">
    <source>
        <dbReference type="EMBL" id="AEO59161.1"/>
    </source>
</evidence>
<feature type="compositionally biased region" description="Low complexity" evidence="1">
    <location>
        <begin position="134"/>
        <end position="151"/>
    </location>
</feature>
<dbReference type="VEuPathDB" id="FungiDB:MYCTH_2307194"/>
<protein>
    <submittedName>
        <fullName evidence="2">Uncharacterized protein</fullName>
    </submittedName>
</protein>
<name>G2QFD2_THET4</name>
<organism evidence="2 3">
    <name type="scientific">Thermothelomyces thermophilus (strain ATCC 42464 / BCRC 31852 / DSM 1799)</name>
    <name type="common">Sporotrichum thermophile</name>
    <dbReference type="NCBI Taxonomy" id="573729"/>
    <lineage>
        <taxon>Eukaryota</taxon>
        <taxon>Fungi</taxon>
        <taxon>Dikarya</taxon>
        <taxon>Ascomycota</taxon>
        <taxon>Pezizomycotina</taxon>
        <taxon>Sordariomycetes</taxon>
        <taxon>Sordariomycetidae</taxon>
        <taxon>Sordariales</taxon>
        <taxon>Chaetomiaceae</taxon>
        <taxon>Thermothelomyces</taxon>
    </lineage>
</organism>
<accession>G2QFD2</accession>
<feature type="compositionally biased region" description="Basic residues" evidence="1">
    <location>
        <begin position="169"/>
        <end position="184"/>
    </location>
</feature>
<dbReference type="AlphaFoldDB" id="G2QFD2"/>
<dbReference type="eggNOG" id="ENOG502RP44">
    <property type="taxonomic scope" value="Eukaryota"/>
</dbReference>
<dbReference type="InParanoid" id="G2QFD2"/>
<sequence length="184" mass="19955">MGPDETRGDYTLAVRDWPRLMNSDPAEHVSCPRACAQLQGLNLAGFCMQLERAVGAKIAEILARDCGEIETASVNSPRRPDEAPAAVGSQANEPETARQSHGDRTNNREVAHPAPFPSPSPLRTRPRGRRCALASKPSPAAPFEPAESRGPLRTRRGPRPRRGGLAPARHPHPAGRRPHQQPSQ</sequence>
<dbReference type="EMBL" id="CP003005">
    <property type="protein sequence ID" value="AEO59161.1"/>
    <property type="molecule type" value="Genomic_DNA"/>
</dbReference>
<keyword evidence="3" id="KW-1185">Reference proteome</keyword>